<evidence type="ECO:0000313" key="2">
    <source>
        <dbReference type="EMBL" id="MTC35185.1"/>
    </source>
</evidence>
<dbReference type="AlphaFoldDB" id="A0AAW9VE14"/>
<evidence type="ECO:0000313" key="3">
    <source>
        <dbReference type="EMBL" id="MTC35847.1"/>
    </source>
</evidence>
<evidence type="ECO:0000313" key="5">
    <source>
        <dbReference type="Proteomes" id="UP000449944"/>
    </source>
</evidence>
<dbReference type="EMBL" id="WLUB01000052">
    <property type="protein sequence ID" value="MTC35856.1"/>
    <property type="molecule type" value="Genomic_DNA"/>
</dbReference>
<reference evidence="4 5" key="1">
    <citation type="submission" date="2019-10" db="EMBL/GenBank/DDBJ databases">
        <title>Comparative genomic analysis of Providencia.</title>
        <authorList>
            <person name="Yuan C."/>
            <person name="Wei Y."/>
            <person name="Yin Z."/>
        </authorList>
    </citation>
    <scope>NUCLEOTIDE SEQUENCE [LARGE SCALE GENOMIC DNA]</scope>
    <source>
        <strain evidence="4">Wls1934</strain>
        <strain evidence="5">wls1934</strain>
    </source>
</reference>
<protein>
    <recommendedName>
        <fullName evidence="6">Lipoprotein</fullName>
    </recommendedName>
</protein>
<dbReference type="EMBL" id="WLUB01000035">
    <property type="protein sequence ID" value="MTC35185.1"/>
    <property type="molecule type" value="Genomic_DNA"/>
</dbReference>
<feature type="signal peptide" evidence="1">
    <location>
        <begin position="1"/>
        <end position="22"/>
    </location>
</feature>
<evidence type="ECO:0008006" key="6">
    <source>
        <dbReference type="Google" id="ProtNLM"/>
    </source>
</evidence>
<name>A0AAW9VE14_9GAMM</name>
<dbReference type="EMBL" id="WLUB01000051">
    <property type="protein sequence ID" value="MTC35847.1"/>
    <property type="molecule type" value="Genomic_DNA"/>
</dbReference>
<dbReference type="Proteomes" id="UP000449944">
    <property type="component" value="Unassembled WGS sequence"/>
</dbReference>
<organism evidence="4 5">
    <name type="scientific">Providencia alcalifaciens</name>
    <dbReference type="NCBI Taxonomy" id="126385"/>
    <lineage>
        <taxon>Bacteria</taxon>
        <taxon>Pseudomonadati</taxon>
        <taxon>Pseudomonadota</taxon>
        <taxon>Gammaproteobacteria</taxon>
        <taxon>Enterobacterales</taxon>
        <taxon>Morganellaceae</taxon>
        <taxon>Providencia</taxon>
    </lineage>
</organism>
<gene>
    <name evidence="2" type="ORF">GKR67_11235</name>
    <name evidence="3" type="ORF">GKR67_14690</name>
    <name evidence="4" type="ORF">GKR67_14735</name>
</gene>
<proteinExistence type="predicted"/>
<accession>A0AAW9VE14</accession>
<comment type="caution">
    <text evidence="4">The sequence shown here is derived from an EMBL/GenBank/DDBJ whole genome shotgun (WGS) entry which is preliminary data.</text>
</comment>
<keyword evidence="1" id="KW-0732">Signal</keyword>
<evidence type="ECO:0000256" key="1">
    <source>
        <dbReference type="SAM" id="SignalP"/>
    </source>
</evidence>
<dbReference type="PROSITE" id="PS51257">
    <property type="entry name" value="PROKAR_LIPOPROTEIN"/>
    <property type="match status" value="1"/>
</dbReference>
<sequence>MGCLNMKKRLAFVAVASLALTACNSMPQKKVTSTISKPSAPATVSTNNETNLAATAYAQNKQSISQGIVIASTRNACVDSFNFLKGLNQGQFDNYSADYNKINQNYTFLNINKEIMDKDSKELLSMTLNKKLDTLCAKVQYAGFIGVKDRLKALSDI</sequence>
<feature type="chain" id="PRO_5043297911" description="Lipoprotein" evidence="1">
    <location>
        <begin position="23"/>
        <end position="157"/>
    </location>
</feature>
<evidence type="ECO:0000313" key="4">
    <source>
        <dbReference type="EMBL" id="MTC35856.1"/>
    </source>
</evidence>